<dbReference type="SUPFAM" id="SSF52172">
    <property type="entry name" value="CheY-like"/>
    <property type="match status" value="1"/>
</dbReference>
<dbReference type="Proteomes" id="UP000008720">
    <property type="component" value="Chromosome"/>
</dbReference>
<dbReference type="EMBL" id="CP002349">
    <property type="protein sequence ID" value="ADR22252.1"/>
    <property type="molecule type" value="Genomic_DNA"/>
</dbReference>
<accession>E4TKU9</accession>
<evidence type="ECO:0000313" key="3">
    <source>
        <dbReference type="EMBL" id="ADR22252.1"/>
    </source>
</evidence>
<evidence type="ECO:0000259" key="2">
    <source>
        <dbReference type="PROSITE" id="PS50110"/>
    </source>
</evidence>
<dbReference type="PROSITE" id="PS50110">
    <property type="entry name" value="RESPONSE_REGULATORY"/>
    <property type="match status" value="1"/>
</dbReference>
<evidence type="ECO:0000313" key="4">
    <source>
        <dbReference type="Proteomes" id="UP000008720"/>
    </source>
</evidence>
<gene>
    <name evidence="3" type="ordered locus">Ftrac_2273</name>
</gene>
<evidence type="ECO:0000256" key="1">
    <source>
        <dbReference type="PROSITE-ProRule" id="PRU00169"/>
    </source>
</evidence>
<dbReference type="STRING" id="643867.Ftrac_2273"/>
<dbReference type="KEGG" id="mtt:Ftrac_2273"/>
<protein>
    <submittedName>
        <fullName evidence="3">Response regulator receiver protein</fullName>
    </submittedName>
</protein>
<name>E4TKU9_MARTH</name>
<dbReference type="Pfam" id="PF00072">
    <property type="entry name" value="Response_reg"/>
    <property type="match status" value="1"/>
</dbReference>
<dbReference type="InterPro" id="IPR011006">
    <property type="entry name" value="CheY-like_superfamily"/>
</dbReference>
<proteinExistence type="predicted"/>
<feature type="domain" description="Response regulatory" evidence="2">
    <location>
        <begin position="8"/>
        <end position="133"/>
    </location>
</feature>
<feature type="modified residue" description="4-aspartylphosphate" evidence="1">
    <location>
        <position position="66"/>
    </location>
</feature>
<dbReference type="SMART" id="SM00448">
    <property type="entry name" value="REC"/>
    <property type="match status" value="1"/>
</dbReference>
<dbReference type="CDD" id="cd17557">
    <property type="entry name" value="REC_Rcp-like"/>
    <property type="match status" value="1"/>
</dbReference>
<keyword evidence="1" id="KW-0597">Phosphoprotein</keyword>
<dbReference type="InterPro" id="IPR001789">
    <property type="entry name" value="Sig_transdc_resp-reg_receiver"/>
</dbReference>
<keyword evidence="4" id="KW-1185">Reference proteome</keyword>
<dbReference type="HOGENOM" id="CLU_000445_69_17_10"/>
<dbReference type="GO" id="GO:0000160">
    <property type="term" value="P:phosphorelay signal transduction system"/>
    <property type="evidence" value="ECO:0007669"/>
    <property type="project" value="InterPro"/>
</dbReference>
<sequence>MMKPKRIHILLVEDNEGDIVLTQEALEENKFINTVDVARNGREALDYLMKNEGYEDAIQPDLILLDINLPIMSGHEVLSEIKNNEELKQIPVIMLTTSSAATDINKAYNNHANCFISKPVEINEFMEAISGIEQFWFSIVSLPRVKK</sequence>
<dbReference type="InterPro" id="IPR052893">
    <property type="entry name" value="TCS_response_regulator"/>
</dbReference>
<organism evidence="3 4">
    <name type="scientific">Marivirga tractuosa (strain ATCC 23168 / DSM 4126 / NBRC 15989 / NCIMB 1408 / VKM B-1430 / H-43)</name>
    <name type="common">Microscilla tractuosa</name>
    <name type="synonym">Flexibacter tractuosus</name>
    <dbReference type="NCBI Taxonomy" id="643867"/>
    <lineage>
        <taxon>Bacteria</taxon>
        <taxon>Pseudomonadati</taxon>
        <taxon>Bacteroidota</taxon>
        <taxon>Cytophagia</taxon>
        <taxon>Cytophagales</taxon>
        <taxon>Marivirgaceae</taxon>
        <taxon>Marivirga</taxon>
    </lineage>
</organism>
<dbReference type="Gene3D" id="3.40.50.2300">
    <property type="match status" value="1"/>
</dbReference>
<dbReference type="AlphaFoldDB" id="E4TKU9"/>
<dbReference type="RefSeq" id="WP_013454395.1">
    <property type="nucleotide sequence ID" value="NC_014759.1"/>
</dbReference>
<dbReference type="eggNOG" id="COG0745">
    <property type="taxonomic scope" value="Bacteria"/>
</dbReference>
<dbReference type="PANTHER" id="PTHR44520:SF2">
    <property type="entry name" value="RESPONSE REGULATOR RCP1"/>
    <property type="match status" value="1"/>
</dbReference>
<dbReference type="PANTHER" id="PTHR44520">
    <property type="entry name" value="RESPONSE REGULATOR RCP1-RELATED"/>
    <property type="match status" value="1"/>
</dbReference>
<reference evidence="3 4" key="1">
    <citation type="journal article" date="2011" name="Stand. Genomic Sci.">
        <title>Complete genome sequence of Marivirga tractuosa type strain (H-43).</title>
        <authorList>
            <person name="Pagani I."/>
            <person name="Chertkov O."/>
            <person name="Lapidus A."/>
            <person name="Lucas S."/>
            <person name="Del Rio T.G."/>
            <person name="Tice H."/>
            <person name="Copeland A."/>
            <person name="Cheng J.F."/>
            <person name="Nolan M."/>
            <person name="Saunders E."/>
            <person name="Pitluck S."/>
            <person name="Held B."/>
            <person name="Goodwin L."/>
            <person name="Liolios K."/>
            <person name="Ovchinikova G."/>
            <person name="Ivanova N."/>
            <person name="Mavromatis K."/>
            <person name="Pati A."/>
            <person name="Chen A."/>
            <person name="Palaniappan K."/>
            <person name="Land M."/>
            <person name="Hauser L."/>
            <person name="Jeffries C.D."/>
            <person name="Detter J.C."/>
            <person name="Han C."/>
            <person name="Tapia R."/>
            <person name="Ngatchou-Djao O.D."/>
            <person name="Rohde M."/>
            <person name="Goker M."/>
            <person name="Spring S."/>
            <person name="Sikorski J."/>
            <person name="Woyke T."/>
            <person name="Bristow J."/>
            <person name="Eisen J.A."/>
            <person name="Markowitz V."/>
            <person name="Hugenholtz P."/>
            <person name="Klenk H.P."/>
            <person name="Kyrpides N.C."/>
        </authorList>
    </citation>
    <scope>NUCLEOTIDE SEQUENCE [LARGE SCALE GENOMIC DNA]</scope>
    <source>
        <strain evidence="4">ATCC 23168 / DSM 4126 / NBRC 15989 / NCIMB 1408 / VKM B-1430 / H-43</strain>
    </source>
</reference>